<dbReference type="GeneTree" id="ENSGT00940000154648"/>
<feature type="compositionally biased region" description="Basic and acidic residues" evidence="1">
    <location>
        <begin position="330"/>
        <end position="343"/>
    </location>
</feature>
<dbReference type="InterPro" id="IPR003890">
    <property type="entry name" value="MIF4G-like_typ-3"/>
</dbReference>
<dbReference type="SMART" id="SM00543">
    <property type="entry name" value="MIF4G"/>
    <property type="match status" value="1"/>
</dbReference>
<keyword evidence="4" id="KW-1185">Reference proteome</keyword>
<feature type="compositionally biased region" description="Basic and acidic residues" evidence="1">
    <location>
        <begin position="282"/>
        <end position="305"/>
    </location>
</feature>
<accession>F6RWU5</accession>
<dbReference type="Proteomes" id="UP000008144">
    <property type="component" value="Unassembled WGS sequence"/>
</dbReference>
<protein>
    <recommendedName>
        <fullName evidence="2">MIF4G domain-containing protein</fullName>
    </recommendedName>
</protein>
<feature type="region of interest" description="Disordered" evidence="1">
    <location>
        <begin position="255"/>
        <end position="355"/>
    </location>
</feature>
<dbReference type="Gene3D" id="1.25.40.180">
    <property type="match status" value="1"/>
</dbReference>
<feature type="compositionally biased region" description="Basic and acidic residues" evidence="1">
    <location>
        <begin position="146"/>
        <end position="163"/>
    </location>
</feature>
<proteinExistence type="predicted"/>
<sequence length="689" mass="77003">MSTAPVRATPVHFHPPSPQQRGGQANVVIPSGVDTSLPPPTMPPNMNVPPPDITMQPATPQTYVAPLTTPAAPRPTPEQSYQEPPSKTATPEVRTQMHKSAPPDVVPQSVPIVTKRTEQPVPVAVVQPQQQTNNSSTASVINDALEKEAELKPEPKEEKKEEGAPDLISNTAVELTLEKINDTDTSDVNAKETSQNIEEKIPEENKVGDAPVIGKDVETVKEETKDEILEKKSIKEEEIAPKVVEAVAPSITVTSASPVVQKMDLKSEETPPKVVESNPKVEVVETPKESKVEAEKKEEEIKKPQETVTPVVKAPVKEVTKSDSNPKTPKPSEADKKDEKLQYAEDQWSPLNQEGKKVYNRSFLLQFRNLSLSKPQDLPNIDDIVMDRPNPKAASQLPSYDGMFRGDRQMPDFTPKYLNQGGHGRSTSRGMRGPQRSGGYQHQHQGPPSQPKVVIKKVSIQREDDPLVRSENAWKPSKLDSKATDLSEEEQQTAEILRNVRAILNKLTPQKFQPLLQKVQALDINTEVRLRGVIDLIFEKAIDEPSFCEPYANMCRMMSQFRVSSAPGSGSNTFEFRKILLTRCQREFEKDRTNEEALNALKVKIENAEKPEVKQQLNDDLELETMKQRRRMLGNIRFIGELFKLNMLTESIMHNCIMSLFRARDEDSLECLCRLLNTIGKGLDHVKGK</sequence>
<dbReference type="InParanoid" id="F6RWU5"/>
<dbReference type="STRING" id="7719.ENSCINP00000010668"/>
<feature type="compositionally biased region" description="Polar residues" evidence="1">
    <location>
        <begin position="438"/>
        <end position="447"/>
    </location>
</feature>
<feature type="region of interest" description="Disordered" evidence="1">
    <location>
        <begin position="465"/>
        <end position="487"/>
    </location>
</feature>
<evidence type="ECO:0000313" key="3">
    <source>
        <dbReference type="Ensembl" id="ENSCINP00000010668.3"/>
    </source>
</evidence>
<dbReference type="Pfam" id="PF21140">
    <property type="entry name" value="eIF4G1-like_eIF4E-bd"/>
    <property type="match status" value="1"/>
</dbReference>
<feature type="domain" description="MIF4G" evidence="2">
    <location>
        <begin position="497"/>
        <end position="689"/>
    </location>
</feature>
<feature type="compositionally biased region" description="Pro residues" evidence="1">
    <location>
        <begin position="37"/>
        <end position="52"/>
    </location>
</feature>
<dbReference type="OMA" id="DITMQPA"/>
<dbReference type="PANTHER" id="PTHR23253">
    <property type="entry name" value="EUKARYOTIC TRANSLATION INITIATION FACTOR 4 GAMMA"/>
    <property type="match status" value="1"/>
</dbReference>
<feature type="compositionally biased region" description="Basic and acidic residues" evidence="1">
    <location>
        <begin position="197"/>
        <end position="207"/>
    </location>
</feature>
<feature type="region of interest" description="Disordered" evidence="1">
    <location>
        <begin position="146"/>
        <end position="226"/>
    </location>
</feature>
<dbReference type="HOGENOM" id="CLU_399867_0_0_1"/>
<evidence type="ECO:0000313" key="4">
    <source>
        <dbReference type="Proteomes" id="UP000008144"/>
    </source>
</evidence>
<reference evidence="3" key="3">
    <citation type="submission" date="2025-09" db="UniProtKB">
        <authorList>
            <consortium name="Ensembl"/>
        </authorList>
    </citation>
    <scope>IDENTIFICATION</scope>
</reference>
<dbReference type="Ensembl" id="ENSCINT00000010668.3">
    <property type="protein sequence ID" value="ENSCINP00000010668.3"/>
    <property type="gene ID" value="ENSCING00000005189.3"/>
</dbReference>
<feature type="compositionally biased region" description="Polar residues" evidence="1">
    <location>
        <begin position="78"/>
        <end position="89"/>
    </location>
</feature>
<name>F6RWU5_CIOIN</name>
<dbReference type="InterPro" id="IPR049485">
    <property type="entry name" value="eIF4G1-like_eIF4E-bd"/>
</dbReference>
<reference evidence="3" key="2">
    <citation type="submission" date="2025-08" db="UniProtKB">
        <authorList>
            <consortium name="Ensembl"/>
        </authorList>
    </citation>
    <scope>IDENTIFICATION</scope>
</reference>
<dbReference type="InterPro" id="IPR016024">
    <property type="entry name" value="ARM-type_fold"/>
</dbReference>
<dbReference type="SUPFAM" id="SSF48371">
    <property type="entry name" value="ARM repeat"/>
    <property type="match status" value="1"/>
</dbReference>
<evidence type="ECO:0000259" key="2">
    <source>
        <dbReference type="SMART" id="SM00543"/>
    </source>
</evidence>
<evidence type="ECO:0000256" key="1">
    <source>
        <dbReference type="SAM" id="MobiDB-lite"/>
    </source>
</evidence>
<dbReference type="Pfam" id="PF02854">
    <property type="entry name" value="MIF4G"/>
    <property type="match status" value="1"/>
</dbReference>
<reference evidence="4" key="1">
    <citation type="journal article" date="2002" name="Science">
        <title>The draft genome of Ciona intestinalis: insights into chordate and vertebrate origins.</title>
        <authorList>
            <person name="Dehal P."/>
            <person name="Satou Y."/>
            <person name="Campbell R.K."/>
            <person name="Chapman J."/>
            <person name="Degnan B."/>
            <person name="De Tomaso A."/>
            <person name="Davidson B."/>
            <person name="Di Gregorio A."/>
            <person name="Gelpke M."/>
            <person name="Goodstein D.M."/>
            <person name="Harafuji N."/>
            <person name="Hastings K.E."/>
            <person name="Ho I."/>
            <person name="Hotta K."/>
            <person name="Huang W."/>
            <person name="Kawashima T."/>
            <person name="Lemaire P."/>
            <person name="Martinez D."/>
            <person name="Meinertzhagen I.A."/>
            <person name="Necula S."/>
            <person name="Nonaka M."/>
            <person name="Putnam N."/>
            <person name="Rash S."/>
            <person name="Saiga H."/>
            <person name="Satake M."/>
            <person name="Terry A."/>
            <person name="Yamada L."/>
            <person name="Wang H.G."/>
            <person name="Awazu S."/>
            <person name="Azumi K."/>
            <person name="Boore J."/>
            <person name="Branno M."/>
            <person name="Chin-Bow S."/>
            <person name="DeSantis R."/>
            <person name="Doyle S."/>
            <person name="Francino P."/>
            <person name="Keys D.N."/>
            <person name="Haga S."/>
            <person name="Hayashi H."/>
            <person name="Hino K."/>
            <person name="Imai K.S."/>
            <person name="Inaba K."/>
            <person name="Kano S."/>
            <person name="Kobayashi K."/>
            <person name="Kobayashi M."/>
            <person name="Lee B.I."/>
            <person name="Makabe K.W."/>
            <person name="Manohar C."/>
            <person name="Matassi G."/>
            <person name="Medina M."/>
            <person name="Mochizuki Y."/>
            <person name="Mount S."/>
            <person name="Morishita T."/>
            <person name="Miura S."/>
            <person name="Nakayama A."/>
            <person name="Nishizaka S."/>
            <person name="Nomoto H."/>
            <person name="Ohta F."/>
            <person name="Oishi K."/>
            <person name="Rigoutsos I."/>
            <person name="Sano M."/>
            <person name="Sasaki A."/>
            <person name="Sasakura Y."/>
            <person name="Shoguchi E."/>
            <person name="Shin-i T."/>
            <person name="Spagnuolo A."/>
            <person name="Stainier D."/>
            <person name="Suzuki M.M."/>
            <person name="Tassy O."/>
            <person name="Takatori N."/>
            <person name="Tokuoka M."/>
            <person name="Yagi K."/>
            <person name="Yoshizaki F."/>
            <person name="Wada S."/>
            <person name="Zhang C."/>
            <person name="Hyatt P.D."/>
            <person name="Larimer F."/>
            <person name="Detter C."/>
            <person name="Doggett N."/>
            <person name="Glavina T."/>
            <person name="Hawkins T."/>
            <person name="Richardson P."/>
            <person name="Lucas S."/>
            <person name="Kohara Y."/>
            <person name="Levine M."/>
            <person name="Satoh N."/>
            <person name="Rokhsar D.S."/>
        </authorList>
    </citation>
    <scope>NUCLEOTIDE SEQUENCE [LARGE SCALE GENOMIC DNA]</scope>
</reference>
<dbReference type="GO" id="GO:0003723">
    <property type="term" value="F:RNA binding"/>
    <property type="evidence" value="ECO:0007669"/>
    <property type="project" value="InterPro"/>
</dbReference>
<dbReference type="PANTHER" id="PTHR23253:SF78">
    <property type="entry name" value="EUKARYOTIC TRANSLATION INITIATION FACTOR 4G1, ISOFORM B-RELATED"/>
    <property type="match status" value="1"/>
</dbReference>
<feature type="region of interest" description="Disordered" evidence="1">
    <location>
        <begin position="374"/>
        <end position="452"/>
    </location>
</feature>
<feature type="compositionally biased region" description="Basic and acidic residues" evidence="1">
    <location>
        <begin position="215"/>
        <end position="226"/>
    </location>
</feature>
<feature type="compositionally biased region" description="Polar residues" evidence="1">
    <location>
        <begin position="186"/>
        <end position="196"/>
    </location>
</feature>
<feature type="region of interest" description="Disordered" evidence="1">
    <location>
        <begin position="1"/>
        <end position="108"/>
    </location>
</feature>
<organism evidence="3 4">
    <name type="scientific">Ciona intestinalis</name>
    <name type="common">Transparent sea squirt</name>
    <name type="synonym">Ascidia intestinalis</name>
    <dbReference type="NCBI Taxonomy" id="7719"/>
    <lineage>
        <taxon>Eukaryota</taxon>
        <taxon>Metazoa</taxon>
        <taxon>Chordata</taxon>
        <taxon>Tunicata</taxon>
        <taxon>Ascidiacea</taxon>
        <taxon>Phlebobranchia</taxon>
        <taxon>Cionidae</taxon>
        <taxon>Ciona</taxon>
    </lineage>
</organism>
<dbReference type="AlphaFoldDB" id="F6RWU5"/>